<evidence type="ECO:0000313" key="9">
    <source>
        <dbReference type="Proteomes" id="UP001270362"/>
    </source>
</evidence>
<evidence type="ECO:0000259" key="7">
    <source>
        <dbReference type="Pfam" id="PF13664"/>
    </source>
</evidence>
<feature type="region of interest" description="Disordered" evidence="5">
    <location>
        <begin position="124"/>
        <end position="148"/>
    </location>
</feature>
<evidence type="ECO:0000313" key="8">
    <source>
        <dbReference type="EMBL" id="KAK3682796.1"/>
    </source>
</evidence>
<organism evidence="8 9">
    <name type="scientific">Podospora appendiculata</name>
    <dbReference type="NCBI Taxonomy" id="314037"/>
    <lineage>
        <taxon>Eukaryota</taxon>
        <taxon>Fungi</taxon>
        <taxon>Dikarya</taxon>
        <taxon>Ascomycota</taxon>
        <taxon>Pezizomycotina</taxon>
        <taxon>Sordariomycetes</taxon>
        <taxon>Sordariomycetidae</taxon>
        <taxon>Sordariales</taxon>
        <taxon>Podosporaceae</taxon>
        <taxon>Podospora</taxon>
    </lineage>
</organism>
<evidence type="ECO:0000256" key="4">
    <source>
        <dbReference type="ARBA" id="ARBA00023136"/>
    </source>
</evidence>
<feature type="domain" description="TMEM205-like" evidence="7">
    <location>
        <begin position="27"/>
        <end position="126"/>
    </location>
</feature>
<feature type="transmembrane region" description="Helical" evidence="6">
    <location>
        <begin position="97"/>
        <end position="114"/>
    </location>
</feature>
<keyword evidence="3 6" id="KW-1133">Transmembrane helix</keyword>
<accession>A0AAE0X1R6</accession>
<keyword evidence="4 6" id="KW-0472">Membrane</keyword>
<dbReference type="GO" id="GO:0016020">
    <property type="term" value="C:membrane"/>
    <property type="evidence" value="ECO:0007669"/>
    <property type="project" value="UniProtKB-SubCell"/>
</dbReference>
<dbReference type="AlphaFoldDB" id="A0AAE0X1R6"/>
<name>A0AAE0X1R6_9PEZI</name>
<evidence type="ECO:0000256" key="5">
    <source>
        <dbReference type="SAM" id="MobiDB-lite"/>
    </source>
</evidence>
<comment type="caution">
    <text evidence="8">The sequence shown here is derived from an EMBL/GenBank/DDBJ whole genome shotgun (WGS) entry which is preliminary data.</text>
</comment>
<dbReference type="PANTHER" id="PTHR23241">
    <property type="entry name" value="LATE EMBRYOGENESIS ABUNDANT PLANTS LEA-RELATED"/>
    <property type="match status" value="1"/>
</dbReference>
<dbReference type="InterPro" id="IPR053009">
    <property type="entry name" value="Xanthocillin_Biosynth-Assoc"/>
</dbReference>
<keyword evidence="9" id="KW-1185">Reference proteome</keyword>
<protein>
    <recommendedName>
        <fullName evidence="7">TMEM205-like domain-containing protein</fullName>
    </recommendedName>
</protein>
<dbReference type="EMBL" id="JAULSO010000005">
    <property type="protein sequence ID" value="KAK3682796.1"/>
    <property type="molecule type" value="Genomic_DNA"/>
</dbReference>
<evidence type="ECO:0000256" key="1">
    <source>
        <dbReference type="ARBA" id="ARBA00004370"/>
    </source>
</evidence>
<gene>
    <name evidence="8" type="ORF">B0T22DRAFT_539791</name>
</gene>
<evidence type="ECO:0000256" key="2">
    <source>
        <dbReference type="ARBA" id="ARBA00022692"/>
    </source>
</evidence>
<reference evidence="8" key="1">
    <citation type="journal article" date="2023" name="Mol. Phylogenet. Evol.">
        <title>Genome-scale phylogeny and comparative genomics of the fungal order Sordariales.</title>
        <authorList>
            <person name="Hensen N."/>
            <person name="Bonometti L."/>
            <person name="Westerberg I."/>
            <person name="Brannstrom I.O."/>
            <person name="Guillou S."/>
            <person name="Cros-Aarteil S."/>
            <person name="Calhoun S."/>
            <person name="Haridas S."/>
            <person name="Kuo A."/>
            <person name="Mondo S."/>
            <person name="Pangilinan J."/>
            <person name="Riley R."/>
            <person name="LaButti K."/>
            <person name="Andreopoulos B."/>
            <person name="Lipzen A."/>
            <person name="Chen C."/>
            <person name="Yan M."/>
            <person name="Daum C."/>
            <person name="Ng V."/>
            <person name="Clum A."/>
            <person name="Steindorff A."/>
            <person name="Ohm R.A."/>
            <person name="Martin F."/>
            <person name="Silar P."/>
            <person name="Natvig D.O."/>
            <person name="Lalanne C."/>
            <person name="Gautier V."/>
            <person name="Ament-Velasquez S.L."/>
            <person name="Kruys A."/>
            <person name="Hutchinson M.I."/>
            <person name="Powell A.J."/>
            <person name="Barry K."/>
            <person name="Miller A.N."/>
            <person name="Grigoriev I.V."/>
            <person name="Debuchy R."/>
            <person name="Gladieux P."/>
            <person name="Hiltunen Thoren M."/>
            <person name="Johannesson H."/>
        </authorList>
    </citation>
    <scope>NUCLEOTIDE SEQUENCE</scope>
    <source>
        <strain evidence="8">CBS 314.62</strain>
    </source>
</reference>
<feature type="transmembrane region" description="Helical" evidence="6">
    <location>
        <begin position="26"/>
        <end position="51"/>
    </location>
</feature>
<comment type="subcellular location">
    <subcellularLocation>
        <location evidence="1">Membrane</location>
    </subcellularLocation>
</comment>
<feature type="transmembrane region" description="Helical" evidence="6">
    <location>
        <begin position="166"/>
        <end position="184"/>
    </location>
</feature>
<dbReference type="PANTHER" id="PTHR23241:SF102">
    <property type="entry name" value="LD23009P"/>
    <property type="match status" value="1"/>
</dbReference>
<reference evidence="8" key="2">
    <citation type="submission" date="2023-06" db="EMBL/GenBank/DDBJ databases">
        <authorList>
            <consortium name="Lawrence Berkeley National Laboratory"/>
            <person name="Haridas S."/>
            <person name="Hensen N."/>
            <person name="Bonometti L."/>
            <person name="Westerberg I."/>
            <person name="Brannstrom I.O."/>
            <person name="Guillou S."/>
            <person name="Cros-Aarteil S."/>
            <person name="Calhoun S."/>
            <person name="Kuo A."/>
            <person name="Mondo S."/>
            <person name="Pangilinan J."/>
            <person name="Riley R."/>
            <person name="Labutti K."/>
            <person name="Andreopoulos B."/>
            <person name="Lipzen A."/>
            <person name="Chen C."/>
            <person name="Yanf M."/>
            <person name="Daum C."/>
            <person name="Ng V."/>
            <person name="Clum A."/>
            <person name="Steindorff A."/>
            <person name="Ohm R."/>
            <person name="Martin F."/>
            <person name="Silar P."/>
            <person name="Natvig D."/>
            <person name="Lalanne C."/>
            <person name="Gautier V."/>
            <person name="Ament-Velasquez S.L."/>
            <person name="Kruys A."/>
            <person name="Hutchinson M.I."/>
            <person name="Powell A.J."/>
            <person name="Barry K."/>
            <person name="Miller A.N."/>
            <person name="Grigoriev I.V."/>
            <person name="Debuchy R."/>
            <person name="Gladieux P."/>
            <person name="Thoren M.H."/>
            <person name="Johannesson H."/>
        </authorList>
    </citation>
    <scope>NUCLEOTIDE SEQUENCE</scope>
    <source>
        <strain evidence="8">CBS 314.62</strain>
    </source>
</reference>
<feature type="transmembrane region" description="Helical" evidence="6">
    <location>
        <begin position="72"/>
        <end position="91"/>
    </location>
</feature>
<evidence type="ECO:0000256" key="3">
    <source>
        <dbReference type="ARBA" id="ARBA00022989"/>
    </source>
</evidence>
<feature type="compositionally biased region" description="Basic and acidic residues" evidence="5">
    <location>
        <begin position="124"/>
        <end position="144"/>
    </location>
</feature>
<dbReference type="InterPro" id="IPR025423">
    <property type="entry name" value="TMEM205-like"/>
</dbReference>
<proteinExistence type="predicted"/>
<evidence type="ECO:0000256" key="6">
    <source>
        <dbReference type="SAM" id="Phobius"/>
    </source>
</evidence>
<keyword evidence="2 6" id="KW-0812">Transmembrane</keyword>
<dbReference type="Proteomes" id="UP001270362">
    <property type="component" value="Unassembled WGS sequence"/>
</dbReference>
<sequence>MSIPVINTLTNQFLSLTTTLLPPLHLLFYSTLLGAELYQTFVMTKVCYTALPKSAFTTLQKRVFPLYFQGQSLLLFLAAATCPPYGLVSVARHKTHWIPFAVAGVTAVLNLVVYEPRTRRAMVDRVHQESRDGRRAGGDGRDENSSASPEMQVLNRVFSKNHAMCIHLNLISVGAMLVYGWALACRLQV</sequence>
<dbReference type="Pfam" id="PF13664">
    <property type="entry name" value="DUF4149"/>
    <property type="match status" value="1"/>
</dbReference>